<dbReference type="SUPFAM" id="SSF69322">
    <property type="entry name" value="Tricorn protease domain 2"/>
    <property type="match status" value="1"/>
</dbReference>
<evidence type="ECO:0000313" key="2">
    <source>
        <dbReference type="Proteomes" id="UP000229753"/>
    </source>
</evidence>
<accession>A0A2M7TN35</accession>
<name>A0A2M7TN35_9BACT</name>
<comment type="caution">
    <text evidence="1">The sequence shown here is derived from an EMBL/GenBank/DDBJ whole genome shotgun (WGS) entry which is preliminary data.</text>
</comment>
<feature type="non-terminal residue" evidence="1">
    <location>
        <position position="1"/>
    </location>
</feature>
<organism evidence="1 2">
    <name type="scientific">Candidatus Woesebacteria bacterium CG_4_10_14_0_2_um_filter_39_14</name>
    <dbReference type="NCBI Taxonomy" id="1975054"/>
    <lineage>
        <taxon>Bacteria</taxon>
        <taxon>Candidatus Woeseibacteriota</taxon>
    </lineage>
</organism>
<sequence length="114" mass="12663">GALDISDDGQIIAAGGTDKKVYLIDRQSNQQKEIAFNEFVDTLDMSGDGKYVVAGTGASPYFFEDIQGPNKDKVYGCETVIEPEPREQAQNKGIIMNNSQPVKSKIMKQYFLFF</sequence>
<proteinExistence type="predicted"/>
<reference evidence="2" key="1">
    <citation type="submission" date="2017-09" db="EMBL/GenBank/DDBJ databases">
        <title>Depth-based differentiation of microbial function through sediment-hosted aquifers and enrichment of novel symbionts in the deep terrestrial subsurface.</title>
        <authorList>
            <person name="Probst A.J."/>
            <person name="Ladd B."/>
            <person name="Jarett J.K."/>
            <person name="Geller-Mcgrath D.E."/>
            <person name="Sieber C.M.K."/>
            <person name="Emerson J.B."/>
            <person name="Anantharaman K."/>
            <person name="Thomas B.C."/>
            <person name="Malmstrom R."/>
            <person name="Stieglmeier M."/>
            <person name="Klingl A."/>
            <person name="Woyke T."/>
            <person name="Ryan C.M."/>
            <person name="Banfield J.F."/>
        </authorList>
    </citation>
    <scope>NUCLEOTIDE SEQUENCE [LARGE SCALE GENOMIC DNA]</scope>
</reference>
<dbReference type="AlphaFoldDB" id="A0A2M7TN35"/>
<dbReference type="EMBL" id="PFNO01000128">
    <property type="protein sequence ID" value="PIZ48337.1"/>
    <property type="molecule type" value="Genomic_DNA"/>
</dbReference>
<protein>
    <submittedName>
        <fullName evidence="1">Uncharacterized protein</fullName>
    </submittedName>
</protein>
<dbReference type="Gene3D" id="2.130.10.10">
    <property type="entry name" value="YVTN repeat-like/Quinoprotein amine dehydrogenase"/>
    <property type="match status" value="1"/>
</dbReference>
<evidence type="ECO:0000313" key="1">
    <source>
        <dbReference type="EMBL" id="PIZ48337.1"/>
    </source>
</evidence>
<dbReference type="Proteomes" id="UP000229753">
    <property type="component" value="Unassembled WGS sequence"/>
</dbReference>
<dbReference type="InterPro" id="IPR015943">
    <property type="entry name" value="WD40/YVTN_repeat-like_dom_sf"/>
</dbReference>
<gene>
    <name evidence="1" type="ORF">COY29_03995</name>
</gene>